<proteinExistence type="predicted"/>
<dbReference type="OrthoDB" id="5236983at2759"/>
<reference evidence="1" key="1">
    <citation type="journal article" date="2020" name="Stud. Mycol.">
        <title>101 Dothideomycetes genomes: a test case for predicting lifestyles and emergence of pathogens.</title>
        <authorList>
            <person name="Haridas S."/>
            <person name="Albert R."/>
            <person name="Binder M."/>
            <person name="Bloem J."/>
            <person name="Labutti K."/>
            <person name="Salamov A."/>
            <person name="Andreopoulos B."/>
            <person name="Baker S."/>
            <person name="Barry K."/>
            <person name="Bills G."/>
            <person name="Bluhm B."/>
            <person name="Cannon C."/>
            <person name="Castanera R."/>
            <person name="Culley D."/>
            <person name="Daum C."/>
            <person name="Ezra D."/>
            <person name="Gonzalez J."/>
            <person name="Henrissat B."/>
            <person name="Kuo A."/>
            <person name="Liang C."/>
            <person name="Lipzen A."/>
            <person name="Lutzoni F."/>
            <person name="Magnuson J."/>
            <person name="Mondo S."/>
            <person name="Nolan M."/>
            <person name="Ohm R."/>
            <person name="Pangilinan J."/>
            <person name="Park H.-J."/>
            <person name="Ramirez L."/>
            <person name="Alfaro M."/>
            <person name="Sun H."/>
            <person name="Tritt A."/>
            <person name="Yoshinaga Y."/>
            <person name="Zwiers L.-H."/>
            <person name="Turgeon B."/>
            <person name="Goodwin S."/>
            <person name="Spatafora J."/>
            <person name="Crous P."/>
            <person name="Grigoriev I."/>
        </authorList>
    </citation>
    <scope>NUCLEOTIDE SEQUENCE</scope>
    <source>
        <strain evidence="1">CBS 116005</strain>
    </source>
</reference>
<dbReference type="Proteomes" id="UP000799436">
    <property type="component" value="Unassembled WGS sequence"/>
</dbReference>
<evidence type="ECO:0000313" key="2">
    <source>
        <dbReference type="Proteomes" id="UP000799436"/>
    </source>
</evidence>
<organism evidence="1 2">
    <name type="scientific">Teratosphaeria nubilosa</name>
    <dbReference type="NCBI Taxonomy" id="161662"/>
    <lineage>
        <taxon>Eukaryota</taxon>
        <taxon>Fungi</taxon>
        <taxon>Dikarya</taxon>
        <taxon>Ascomycota</taxon>
        <taxon>Pezizomycotina</taxon>
        <taxon>Dothideomycetes</taxon>
        <taxon>Dothideomycetidae</taxon>
        <taxon>Mycosphaerellales</taxon>
        <taxon>Teratosphaeriaceae</taxon>
        <taxon>Teratosphaeria</taxon>
    </lineage>
</organism>
<evidence type="ECO:0008006" key="3">
    <source>
        <dbReference type="Google" id="ProtNLM"/>
    </source>
</evidence>
<dbReference type="AlphaFoldDB" id="A0A6G1L3K2"/>
<dbReference type="EMBL" id="ML995856">
    <property type="protein sequence ID" value="KAF2767447.1"/>
    <property type="molecule type" value="Genomic_DNA"/>
</dbReference>
<evidence type="ECO:0000313" key="1">
    <source>
        <dbReference type="EMBL" id="KAF2767447.1"/>
    </source>
</evidence>
<name>A0A6G1L3K2_9PEZI</name>
<accession>A0A6G1L3K2</accession>
<gene>
    <name evidence="1" type="ORF">EJ03DRAFT_148136</name>
</gene>
<protein>
    <recommendedName>
        <fullName evidence="3">SprT-like domain-containing protein</fullName>
    </recommendedName>
</protein>
<keyword evidence="2" id="KW-1185">Reference proteome</keyword>
<sequence>MPYRPPPLPWPPAARFSRMSGACRAFGPASQLPGTSALSGAFGIRDGTWYDHPQYTVHADVGIPYPVDPTELEWLQCSTIGPGHVAYREFPPAVTPDHALHLLAAHFDNARNPPASGHRPDLIAACRRLESVLNIPTLYMNSAAHSWHLVIKMFYDLDCALFLGELGGRVNVRWDDFVETGGHSRDPMGAVLGVTRDRNARQPRVMIRLSLDTSSEVWASNGVSAQDHMIGNLIHEMIHAFFLVTTQQNPLRDIIEEADQDVHHGHHFVQAARLMENRTGLPVWKGHACIGSAANILEMVTWRSLHRELSRT</sequence>